<proteinExistence type="predicted"/>
<keyword evidence="1" id="KW-0472">Membrane</keyword>
<dbReference type="EMBL" id="ACXX02000008">
    <property type="protein sequence ID" value="EGD47282.1"/>
    <property type="molecule type" value="Genomic_DNA"/>
</dbReference>
<name>F1TE42_9FIRM</name>
<gene>
    <name evidence="2" type="ORF">Cpap_1864</name>
</gene>
<feature type="transmembrane region" description="Helical" evidence="1">
    <location>
        <begin position="6"/>
        <end position="21"/>
    </location>
</feature>
<feature type="transmembrane region" description="Helical" evidence="1">
    <location>
        <begin position="28"/>
        <end position="52"/>
    </location>
</feature>
<accession>F1TE42</accession>
<evidence type="ECO:0000313" key="2">
    <source>
        <dbReference type="EMBL" id="EGD47282.1"/>
    </source>
</evidence>
<dbReference type="AlphaFoldDB" id="F1TE42"/>
<keyword evidence="1" id="KW-0812">Transmembrane</keyword>
<organism evidence="2 3">
    <name type="scientific">Ruminiclostridium papyrosolvens DSM 2782</name>
    <dbReference type="NCBI Taxonomy" id="588581"/>
    <lineage>
        <taxon>Bacteria</taxon>
        <taxon>Bacillati</taxon>
        <taxon>Bacillota</taxon>
        <taxon>Clostridia</taxon>
        <taxon>Eubacteriales</taxon>
        <taxon>Oscillospiraceae</taxon>
        <taxon>Ruminiclostridium</taxon>
    </lineage>
</organism>
<reference evidence="2" key="1">
    <citation type="submission" date="2009-07" db="EMBL/GenBank/DDBJ databases">
        <authorList>
            <consortium name="US DOE Joint Genome Institute (JGI-PGF)"/>
            <person name="Lucas S."/>
            <person name="Copeland A."/>
            <person name="Lapidus A."/>
            <person name="Glavina del Rio T."/>
            <person name="Tice H."/>
            <person name="Bruce D."/>
            <person name="Goodwin L."/>
            <person name="Pitluck S."/>
            <person name="Larimer F."/>
            <person name="Land M.L."/>
            <person name="Mouttaki H."/>
            <person name="He Z."/>
            <person name="Zhou J."/>
            <person name="Hemme C.L."/>
        </authorList>
    </citation>
    <scope>NUCLEOTIDE SEQUENCE</scope>
    <source>
        <strain evidence="2">DSM 2782</strain>
    </source>
</reference>
<reference evidence="2" key="2">
    <citation type="submission" date="2011-01" db="EMBL/GenBank/DDBJ databases">
        <title>The Non-contiguous Finished genome of Clostridium papyrosolvens.</title>
        <authorList>
            <person name="Lucas S."/>
            <person name="Copeland A."/>
            <person name="Lapidus A."/>
            <person name="Cheng J.-F."/>
            <person name="Goodwin L."/>
            <person name="Pitluck S."/>
            <person name="Misra M."/>
            <person name="Chertkov O."/>
            <person name="Detter J.C."/>
            <person name="Han C."/>
            <person name="Tapia R."/>
            <person name="Land M."/>
            <person name="Hauser L."/>
            <person name="Kyrpides N."/>
            <person name="Ivanova N."/>
            <person name="Pagani I."/>
            <person name="Mouttaki H."/>
            <person name="He Z."/>
            <person name="Zhou J."/>
            <person name="Hemme C.L."/>
            <person name="Woyke T."/>
        </authorList>
    </citation>
    <scope>NUCLEOTIDE SEQUENCE [LARGE SCALE GENOMIC DNA]</scope>
    <source>
        <strain evidence="2">DSM 2782</strain>
    </source>
</reference>
<evidence type="ECO:0000313" key="3">
    <source>
        <dbReference type="Proteomes" id="UP000003860"/>
    </source>
</evidence>
<comment type="caution">
    <text evidence="2">The sequence shown here is derived from an EMBL/GenBank/DDBJ whole genome shotgun (WGS) entry which is preliminary data.</text>
</comment>
<keyword evidence="3" id="KW-1185">Reference proteome</keyword>
<dbReference type="Proteomes" id="UP000003860">
    <property type="component" value="Unassembled WGS sequence"/>
</dbReference>
<evidence type="ECO:0000256" key="1">
    <source>
        <dbReference type="SAM" id="Phobius"/>
    </source>
</evidence>
<evidence type="ECO:0008006" key="4">
    <source>
        <dbReference type="Google" id="ProtNLM"/>
    </source>
</evidence>
<keyword evidence="1" id="KW-1133">Transmembrane helix</keyword>
<sequence>MAQILSWLLLIAPWFLLIFIDKRKFSKFLSVAFFTALLDTILFQMAHIWNWWTITVNVNRNLGHLLVKF</sequence>
<protein>
    <recommendedName>
        <fullName evidence="4">Lycopene cyclase domain-containing protein</fullName>
    </recommendedName>
</protein>